<dbReference type="InterPro" id="IPR029028">
    <property type="entry name" value="Alpha/beta_knot_MTases"/>
</dbReference>
<evidence type="ECO:0000259" key="9">
    <source>
        <dbReference type="Pfam" id="PF12105"/>
    </source>
</evidence>
<name>A0ABS7ZKK9_9GAMM</name>
<keyword evidence="4 7" id="KW-0949">S-adenosyl-L-methionine</keyword>
<dbReference type="Gene3D" id="3.40.1280.10">
    <property type="match status" value="1"/>
</dbReference>
<dbReference type="PANTHER" id="PTHR43453">
    <property type="entry name" value="RRNA METHYLASE-LIKE"/>
    <property type="match status" value="1"/>
</dbReference>
<evidence type="ECO:0000256" key="4">
    <source>
        <dbReference type="ARBA" id="ARBA00022691"/>
    </source>
</evidence>
<keyword evidence="11" id="KW-1185">Reference proteome</keyword>
<evidence type="ECO:0000256" key="1">
    <source>
        <dbReference type="ARBA" id="ARBA00022555"/>
    </source>
</evidence>
<dbReference type="InterPro" id="IPR022724">
    <property type="entry name" value="rRNA_MeTrfase_SpoU_C"/>
</dbReference>
<dbReference type="RefSeq" id="WP_225670670.1">
    <property type="nucleotide sequence ID" value="NZ_JAEDAH010000002.1"/>
</dbReference>
<keyword evidence="1 7" id="KW-0820">tRNA-binding</keyword>
<evidence type="ECO:0000256" key="6">
    <source>
        <dbReference type="ARBA" id="ARBA00022884"/>
    </source>
</evidence>
<dbReference type="EMBL" id="JAEDAH010000002">
    <property type="protein sequence ID" value="MCA6062109.1"/>
    <property type="molecule type" value="Genomic_DNA"/>
</dbReference>
<proteinExistence type="inferred from homology"/>
<dbReference type="SUPFAM" id="SSF75217">
    <property type="entry name" value="alpha/beta knot"/>
    <property type="match status" value="1"/>
</dbReference>
<evidence type="ECO:0000256" key="7">
    <source>
        <dbReference type="HAMAP-Rule" id="MF_02060"/>
    </source>
</evidence>
<dbReference type="Pfam" id="PF00588">
    <property type="entry name" value="SpoU_methylase"/>
    <property type="match status" value="1"/>
</dbReference>
<keyword evidence="3 7" id="KW-0808">Transferase</keyword>
<feature type="domain" description="RNA methyltransferase SpoU/TrmH type C-terminal" evidence="9">
    <location>
        <begin position="163"/>
        <end position="215"/>
    </location>
</feature>
<comment type="caution">
    <text evidence="7">Lacks conserved residue(s) required for the propagation of feature annotation.</text>
</comment>
<protein>
    <recommendedName>
        <fullName evidence="7">tRNA (guanosine(18)-2'-O)-methyltransferase</fullName>
        <ecNumber evidence="7">2.1.1.34</ecNumber>
    </recommendedName>
    <alternativeName>
        <fullName evidence="7">tRNA [Gm18] methyltransferase</fullName>
    </alternativeName>
</protein>
<keyword evidence="6 7" id="KW-0694">RNA-binding</keyword>
<gene>
    <name evidence="7 10" type="primary">trmH</name>
    <name evidence="10" type="ORF">I9W95_00655</name>
</gene>
<dbReference type="InterPro" id="IPR001537">
    <property type="entry name" value="SpoU_MeTrfase"/>
</dbReference>
<evidence type="ECO:0000259" key="8">
    <source>
        <dbReference type="Pfam" id="PF00588"/>
    </source>
</evidence>
<comment type="caution">
    <text evidence="10">The sequence shown here is derived from an EMBL/GenBank/DDBJ whole genome shotgun (WGS) entry which is preliminary data.</text>
</comment>
<sequence>MTPQRLQRIVQTLNLRQPDLTVVTDEVKKEHNLSAIVRSCDAFAIPEVHCVWAGEKYHVRRNQAAGAGSWVDVKTHDTIADAITNLQGQGFKVCAAHFTDRAINYRDYDFTQPTAVLLGTEKEGVSDVAAEMCDEHLIIPMHGMTNSFNVSVACALILSEAQRQRELAGMYEQRRLPDAEYERLYFEWCQPQITRICKQHNLPYPPLRDDGELLDPQAFSELVNNPV</sequence>
<keyword evidence="2 7" id="KW-0489">Methyltransferase</keyword>
<evidence type="ECO:0000256" key="3">
    <source>
        <dbReference type="ARBA" id="ARBA00022679"/>
    </source>
</evidence>
<feature type="domain" description="tRNA/rRNA methyltransferase SpoU type" evidence="8">
    <location>
        <begin position="20"/>
        <end position="158"/>
    </location>
</feature>
<feature type="binding site" evidence="7">
    <location>
        <position position="139"/>
    </location>
    <ligand>
        <name>S-adenosyl-L-methionine</name>
        <dbReference type="ChEBI" id="CHEBI:59789"/>
    </ligand>
</feature>
<dbReference type="InterPro" id="IPR033671">
    <property type="entry name" value="TrmH"/>
</dbReference>
<dbReference type="InterPro" id="IPR029026">
    <property type="entry name" value="tRNA_m1G_MTases_N"/>
</dbReference>
<dbReference type="Pfam" id="PF12105">
    <property type="entry name" value="SpoU_methylas_C"/>
    <property type="match status" value="1"/>
</dbReference>
<evidence type="ECO:0000313" key="11">
    <source>
        <dbReference type="Proteomes" id="UP000714380"/>
    </source>
</evidence>
<evidence type="ECO:0000313" key="10">
    <source>
        <dbReference type="EMBL" id="MCA6062109.1"/>
    </source>
</evidence>
<dbReference type="EC" id="2.1.1.34" evidence="7"/>
<dbReference type="HAMAP" id="MF_02060">
    <property type="entry name" value="tRNA_methyltr_TrmH"/>
    <property type="match status" value="1"/>
</dbReference>
<dbReference type="Proteomes" id="UP000714380">
    <property type="component" value="Unassembled WGS sequence"/>
</dbReference>
<dbReference type="PANTHER" id="PTHR43453:SF1">
    <property type="entry name" value="TRNA_RRNA METHYLTRANSFERASE SPOU TYPE DOMAIN-CONTAINING PROTEIN"/>
    <property type="match status" value="1"/>
</dbReference>
<dbReference type="NCBIfam" id="NF008295">
    <property type="entry name" value="PRK11081.1"/>
    <property type="match status" value="1"/>
</dbReference>
<comment type="function">
    <text evidence="7">Catalyzes the 2'-O methylation of guanosine at position 18 in tRNA.</text>
</comment>
<organism evidence="10 11">
    <name type="scientific">Thalassolituus marinus</name>
    <dbReference type="NCBI Taxonomy" id="671053"/>
    <lineage>
        <taxon>Bacteria</taxon>
        <taxon>Pseudomonadati</taxon>
        <taxon>Pseudomonadota</taxon>
        <taxon>Gammaproteobacteria</taxon>
        <taxon>Oceanospirillales</taxon>
        <taxon>Oceanospirillaceae</taxon>
        <taxon>Thalassolituus</taxon>
    </lineage>
</organism>
<accession>A0ABS7ZKK9</accession>
<comment type="similarity">
    <text evidence="7">Belongs to the class IV-like SAM-binding methyltransferase superfamily. RNA methyltransferase TrmH family.</text>
</comment>
<evidence type="ECO:0000256" key="2">
    <source>
        <dbReference type="ARBA" id="ARBA00022603"/>
    </source>
</evidence>
<reference evidence="10 11" key="1">
    <citation type="submission" date="2020-12" db="EMBL/GenBank/DDBJ databases">
        <title>Novel Thalassolituus-related marine hydrocarbonoclastic bacteria mediated algae-derived hydrocarbons mineralization in twilight zone of the northern South China Sea.</title>
        <authorList>
            <person name="Dong C."/>
        </authorList>
    </citation>
    <scope>NUCLEOTIDE SEQUENCE [LARGE SCALE GENOMIC DNA]</scope>
    <source>
        <strain evidence="10 11">IMCC1826</strain>
    </source>
</reference>
<comment type="catalytic activity">
    <reaction evidence="7">
        <text>guanosine(18) in tRNA + S-adenosyl-L-methionine = 2'-O-methylguanosine(18) in tRNA + S-adenosyl-L-homocysteine + H(+)</text>
        <dbReference type="Rhea" id="RHEA:20077"/>
        <dbReference type="Rhea" id="RHEA-COMP:10190"/>
        <dbReference type="Rhea" id="RHEA-COMP:10192"/>
        <dbReference type="ChEBI" id="CHEBI:15378"/>
        <dbReference type="ChEBI" id="CHEBI:57856"/>
        <dbReference type="ChEBI" id="CHEBI:59789"/>
        <dbReference type="ChEBI" id="CHEBI:74269"/>
        <dbReference type="ChEBI" id="CHEBI:74445"/>
        <dbReference type="EC" id="2.1.1.34"/>
    </reaction>
</comment>
<keyword evidence="5 7" id="KW-0819">tRNA processing</keyword>
<evidence type="ECO:0000256" key="5">
    <source>
        <dbReference type="ARBA" id="ARBA00022694"/>
    </source>
</evidence>
<dbReference type="CDD" id="cd18092">
    <property type="entry name" value="SpoU-like_TrmH"/>
    <property type="match status" value="1"/>
</dbReference>